<keyword evidence="4 11" id="KW-0812">Transmembrane</keyword>
<feature type="compositionally biased region" description="Polar residues" evidence="12">
    <location>
        <begin position="76"/>
        <end position="95"/>
    </location>
</feature>
<dbReference type="GO" id="GO:0003723">
    <property type="term" value="F:RNA binding"/>
    <property type="evidence" value="ECO:0007669"/>
    <property type="project" value="InterPro"/>
</dbReference>
<dbReference type="Proteomes" id="UP000031443">
    <property type="component" value="Unassembled WGS sequence"/>
</dbReference>
<evidence type="ECO:0000256" key="10">
    <source>
        <dbReference type="ARBA" id="ARBA00034760"/>
    </source>
</evidence>
<dbReference type="GO" id="GO:0006397">
    <property type="term" value="P:mRNA processing"/>
    <property type="evidence" value="ECO:0007669"/>
    <property type="project" value="UniProtKB-KW"/>
</dbReference>
<dbReference type="SMART" id="SM00648">
    <property type="entry name" value="SWAP"/>
    <property type="match status" value="2"/>
</dbReference>
<keyword evidence="9" id="KW-0539">Nucleus</keyword>
<sequence length="966" mass="109685">MNMNILHQEELIAQKKKEIEAKMEQQAKRNHLASQQPPRLNEDESGENEASVSNKFANDGSFLQQFLKLQKEKSSTEASPSSGNVSANTSASSTGKKPILIGKRPSLGTSSMVNQVKNYSHSKQMPVANRLSVFQSPDDDEEEDYEQWLEIKKDAETRKVVEKLARFVAEGGPELEKVAMEDYKDNPAFSFLHDKNSREFLYYRKKVAEMKKENQSLQTSSCQKEEEETKNFAEKLARFIADGGPEVEAIALQNNRENHAFRFLYEPNSKGYKYYRQKLEEFRKAKNNSIGTPFVPEPNLKHKSIPEATPSSSSSPASSKQPVAAASKKRRKSRWGPEEEKVDLPPPELAQQELNSSPSPLSVQDLKGLGYEKGKPVGLVGVTELSDAQKKQLKEQQEDLKGLGYEKGKPVGLVGVTELSDAQKKQLKEQQESSQHDYDSDEEVDNELGTWEHQLRRMEMDKTREWAEQLTQMGRGKHFIGDFLPPDELEKFMETFKALKEGREPDYSEYKEFKLTVENIGYQMLMKMGWKEGDGLGSDGQGIKNPVSKGTTAVDGAGFGIDRPAELSKEDDEYEAFRKRMMLAYRFRPNPLHGAMLLPSRMMKSVIEGIRVAASSICHWRSPVAIAVIGVLVLLVLFSMVYLLGEGSHSQDPLFYVFTVFSFTSVIDLIISLEEDGYISGFMEFYMKEGEPYLRTAYGIMICYWDGIVHYLLYLAMIIAITQRKNYRTLGLYWLGSLMMSVVVFLPGNMLGKYSSEIRPSFLLNVPYILIPIWAGMRLFSQPKSLPCCAAEKVVALQQRSLYQRPLDLGLVLFLLVAATFTFFRGLVVLDCPSDSCFNYIYQYEPYLRDPVAYPKVQMLVYMFYVLPFFCLGIYGLLQPGCTWLPDWALVFAGAIAQAQFSHVGSSLHHRTPYPYRTPEEVWWIFLLTNILYALGPHLLAYRCLHSPGFFQPAAPTGQDRIKKHQ</sequence>
<evidence type="ECO:0000256" key="13">
    <source>
        <dbReference type="SAM" id="Phobius"/>
    </source>
</evidence>
<comment type="subcellular location">
    <subcellularLocation>
        <location evidence="2">Endomembrane system</location>
        <topology evidence="2">Multi-pass membrane protein</topology>
    </subcellularLocation>
    <subcellularLocation>
        <location evidence="1">Nucleus</location>
    </subcellularLocation>
</comment>
<dbReference type="PROSITE" id="PS50174">
    <property type="entry name" value="G_PATCH"/>
    <property type="match status" value="1"/>
</dbReference>
<dbReference type="InterPro" id="IPR047195">
    <property type="entry name" value="TM6SF1-like"/>
</dbReference>
<feature type="region of interest" description="Disordered" evidence="12">
    <location>
        <begin position="288"/>
        <end position="369"/>
    </location>
</feature>
<evidence type="ECO:0000256" key="9">
    <source>
        <dbReference type="ARBA" id="ARBA00023242"/>
    </source>
</evidence>
<evidence type="ECO:0000313" key="18">
    <source>
        <dbReference type="Proteomes" id="UP000031443"/>
    </source>
</evidence>
<dbReference type="STRING" id="8469.M7AGP9"/>
<feature type="domain" description="SURP motif" evidence="14">
    <location>
        <begin position="232"/>
        <end position="275"/>
    </location>
</feature>
<accession>M7AGP9</accession>
<keyword evidence="8" id="KW-0508">mRNA splicing</keyword>
<dbReference type="EMBL" id="KB603100">
    <property type="protein sequence ID" value="EMP24106.1"/>
    <property type="molecule type" value="Genomic_DNA"/>
</dbReference>
<feature type="compositionally biased region" description="Polar residues" evidence="12">
    <location>
        <begin position="352"/>
        <end position="362"/>
    </location>
</feature>
<feature type="domain" description="G-patch" evidence="15">
    <location>
        <begin position="517"/>
        <end position="564"/>
    </location>
</feature>
<evidence type="ECO:0000256" key="12">
    <source>
        <dbReference type="SAM" id="MobiDB-lite"/>
    </source>
</evidence>
<feature type="transmembrane region" description="Helical" evidence="13">
    <location>
        <begin position="922"/>
        <end position="942"/>
    </location>
</feature>
<feature type="transmembrane region" description="Helical" evidence="13">
    <location>
        <begin position="693"/>
        <end position="720"/>
    </location>
</feature>
<evidence type="ECO:0000259" key="15">
    <source>
        <dbReference type="PROSITE" id="PS50174"/>
    </source>
</evidence>
<evidence type="ECO:0000256" key="4">
    <source>
        <dbReference type="ARBA" id="ARBA00022692"/>
    </source>
</evidence>
<keyword evidence="18" id="KW-1185">Reference proteome</keyword>
<dbReference type="InterPro" id="IPR000061">
    <property type="entry name" value="Surp"/>
</dbReference>
<feature type="transmembrane region" description="Helical" evidence="13">
    <location>
        <begin position="624"/>
        <end position="645"/>
    </location>
</feature>
<evidence type="ECO:0000313" key="17">
    <source>
        <dbReference type="EMBL" id="EMP24106.1"/>
    </source>
</evidence>
<dbReference type="PROSITE" id="PS50128">
    <property type="entry name" value="SURP"/>
    <property type="match status" value="2"/>
</dbReference>
<feature type="compositionally biased region" description="Low complexity" evidence="12">
    <location>
        <begin position="306"/>
        <end position="326"/>
    </location>
</feature>
<dbReference type="Pfam" id="PF01585">
    <property type="entry name" value="G-patch"/>
    <property type="match status" value="1"/>
</dbReference>
<evidence type="ECO:0000256" key="3">
    <source>
        <dbReference type="ARBA" id="ARBA00022664"/>
    </source>
</evidence>
<dbReference type="Pfam" id="PF01805">
    <property type="entry name" value="Surp"/>
    <property type="match status" value="2"/>
</dbReference>
<feature type="transmembrane region" description="Helical" evidence="13">
    <location>
        <begin position="758"/>
        <end position="777"/>
    </location>
</feature>
<dbReference type="PANTHER" id="PTHR23340">
    <property type="entry name" value="ARGININE/SERINE RICH SPLICING FACTOR SF4/14"/>
    <property type="match status" value="1"/>
</dbReference>
<dbReference type="GO" id="GO:0005654">
    <property type="term" value="C:nucleoplasm"/>
    <property type="evidence" value="ECO:0007669"/>
    <property type="project" value="TreeGrafter"/>
</dbReference>
<evidence type="ECO:0000256" key="2">
    <source>
        <dbReference type="ARBA" id="ARBA00004127"/>
    </source>
</evidence>
<evidence type="ECO:0000256" key="11">
    <source>
        <dbReference type="PROSITE-ProRule" id="PRU01087"/>
    </source>
</evidence>
<dbReference type="InterPro" id="IPR033118">
    <property type="entry name" value="EXPERA"/>
</dbReference>
<dbReference type="Gene3D" id="1.10.10.790">
    <property type="entry name" value="Surp module"/>
    <property type="match status" value="2"/>
</dbReference>
<evidence type="ECO:0000259" key="16">
    <source>
        <dbReference type="PROSITE" id="PS51751"/>
    </source>
</evidence>
<feature type="domain" description="EXPERA" evidence="16">
    <location>
        <begin position="651"/>
        <end position="776"/>
    </location>
</feature>
<feature type="transmembrane region" description="Helical" evidence="13">
    <location>
        <begin position="809"/>
        <end position="830"/>
    </location>
</feature>
<dbReference type="InterPro" id="IPR040169">
    <property type="entry name" value="SUGP1/2"/>
</dbReference>
<dbReference type="InterPro" id="IPR000467">
    <property type="entry name" value="G_patch_dom"/>
</dbReference>
<dbReference type="Pfam" id="PF05241">
    <property type="entry name" value="EBP"/>
    <property type="match status" value="1"/>
</dbReference>
<keyword evidence="7 11" id="KW-0472">Membrane</keyword>
<keyword evidence="3" id="KW-0507">mRNA processing</keyword>
<evidence type="ECO:0000256" key="6">
    <source>
        <dbReference type="ARBA" id="ARBA00022989"/>
    </source>
</evidence>
<dbReference type="AlphaFoldDB" id="M7AGP9"/>
<dbReference type="InterPro" id="IPR059044">
    <property type="entry name" value="TM_Tm6sf1/2"/>
</dbReference>
<organism evidence="17 18">
    <name type="scientific">Chelonia mydas</name>
    <name type="common">Green sea-turtle</name>
    <name type="synonym">Chelonia agassizi</name>
    <dbReference type="NCBI Taxonomy" id="8469"/>
    <lineage>
        <taxon>Eukaryota</taxon>
        <taxon>Metazoa</taxon>
        <taxon>Chordata</taxon>
        <taxon>Craniata</taxon>
        <taxon>Vertebrata</taxon>
        <taxon>Euteleostomi</taxon>
        <taxon>Archelosauria</taxon>
        <taxon>Testudinata</taxon>
        <taxon>Testudines</taxon>
        <taxon>Cryptodira</taxon>
        <taxon>Durocryptodira</taxon>
        <taxon>Americhelydia</taxon>
        <taxon>Chelonioidea</taxon>
        <taxon>Cheloniidae</taxon>
        <taxon>Chelonia</taxon>
    </lineage>
</organism>
<dbReference type="eggNOG" id="KOG0965">
    <property type="taxonomic scope" value="Eukaryota"/>
</dbReference>
<evidence type="ECO:0000259" key="14">
    <source>
        <dbReference type="PROSITE" id="PS50128"/>
    </source>
</evidence>
<feature type="compositionally biased region" description="Basic and acidic residues" evidence="12">
    <location>
        <begin position="422"/>
        <end position="438"/>
    </location>
</feature>
<dbReference type="CDD" id="cd21106">
    <property type="entry name" value="TM6SF1-like"/>
    <property type="match status" value="1"/>
</dbReference>
<evidence type="ECO:0000256" key="7">
    <source>
        <dbReference type="ARBA" id="ARBA00023136"/>
    </source>
</evidence>
<evidence type="ECO:0000256" key="1">
    <source>
        <dbReference type="ARBA" id="ARBA00004123"/>
    </source>
</evidence>
<comment type="similarity">
    <text evidence="10">Belongs to the TM6SF family.</text>
</comment>
<dbReference type="GO" id="GO:0016020">
    <property type="term" value="C:membrane"/>
    <property type="evidence" value="ECO:0007669"/>
    <property type="project" value="UniProtKB-SubCell"/>
</dbReference>
<feature type="compositionally biased region" description="Basic and acidic residues" evidence="12">
    <location>
        <begin position="16"/>
        <end position="27"/>
    </location>
</feature>
<feature type="transmembrane region" description="Helical" evidence="13">
    <location>
        <begin position="732"/>
        <end position="752"/>
    </location>
</feature>
<dbReference type="PANTHER" id="PTHR23340:SF3">
    <property type="entry name" value="SURP AND G-PATCH DOMAIN-CONTAINING PROTEIN 1"/>
    <property type="match status" value="1"/>
</dbReference>
<dbReference type="Pfam" id="PF26083">
    <property type="entry name" value="TM_Tm6sf2"/>
    <property type="match status" value="1"/>
</dbReference>
<evidence type="ECO:0000256" key="8">
    <source>
        <dbReference type="ARBA" id="ARBA00023187"/>
    </source>
</evidence>
<dbReference type="SMART" id="SM00443">
    <property type="entry name" value="G_patch"/>
    <property type="match status" value="1"/>
</dbReference>
<feature type="domain" description="SURP motif" evidence="14">
    <location>
        <begin position="160"/>
        <end position="202"/>
    </location>
</feature>
<dbReference type="PROSITE" id="PS51751">
    <property type="entry name" value="EXPERA"/>
    <property type="match status" value="2"/>
</dbReference>
<feature type="transmembrane region" description="Helical" evidence="13">
    <location>
        <begin position="859"/>
        <end position="878"/>
    </location>
</feature>
<protein>
    <submittedName>
        <fullName evidence="17">SURP and G-patch domain-containing protein 1</fullName>
    </submittedName>
</protein>
<feature type="domain" description="EXPERA" evidence="16">
    <location>
        <begin position="807"/>
        <end position="941"/>
    </location>
</feature>
<feature type="region of interest" description="Disordered" evidence="12">
    <location>
        <begin position="422"/>
        <end position="446"/>
    </location>
</feature>
<keyword evidence="5" id="KW-0677">Repeat</keyword>
<dbReference type="InterPro" id="IPR035967">
    <property type="entry name" value="SWAP/Surp_sf"/>
</dbReference>
<dbReference type="SUPFAM" id="SSF109905">
    <property type="entry name" value="Surp module (SWAP domain)"/>
    <property type="match status" value="2"/>
</dbReference>
<reference evidence="18" key="1">
    <citation type="journal article" date="2013" name="Nat. Genet.">
        <title>The draft genomes of soft-shell turtle and green sea turtle yield insights into the development and evolution of the turtle-specific body plan.</title>
        <authorList>
            <person name="Wang Z."/>
            <person name="Pascual-Anaya J."/>
            <person name="Zadissa A."/>
            <person name="Li W."/>
            <person name="Niimura Y."/>
            <person name="Huang Z."/>
            <person name="Li C."/>
            <person name="White S."/>
            <person name="Xiong Z."/>
            <person name="Fang D."/>
            <person name="Wang B."/>
            <person name="Ming Y."/>
            <person name="Chen Y."/>
            <person name="Zheng Y."/>
            <person name="Kuraku S."/>
            <person name="Pignatelli M."/>
            <person name="Herrero J."/>
            <person name="Beal K."/>
            <person name="Nozawa M."/>
            <person name="Li Q."/>
            <person name="Wang J."/>
            <person name="Zhang H."/>
            <person name="Yu L."/>
            <person name="Shigenobu S."/>
            <person name="Wang J."/>
            <person name="Liu J."/>
            <person name="Flicek P."/>
            <person name="Searle S."/>
            <person name="Wang J."/>
            <person name="Kuratani S."/>
            <person name="Yin Y."/>
            <person name="Aken B."/>
            <person name="Zhang G."/>
            <person name="Irie N."/>
        </authorList>
    </citation>
    <scope>NUCLEOTIDE SEQUENCE [LARGE SCALE GENOMIC DNA]</scope>
</reference>
<dbReference type="GO" id="GO:0008380">
    <property type="term" value="P:RNA splicing"/>
    <property type="evidence" value="ECO:0007669"/>
    <property type="project" value="UniProtKB-KW"/>
</dbReference>
<feature type="region of interest" description="Disordered" evidence="12">
    <location>
        <begin position="67"/>
        <end position="107"/>
    </location>
</feature>
<keyword evidence="6 11" id="KW-1133">Transmembrane helix</keyword>
<gene>
    <name evidence="17" type="ORF">UY3_18743</name>
</gene>
<proteinExistence type="inferred from homology"/>
<feature type="region of interest" description="Disordered" evidence="12">
    <location>
        <begin position="16"/>
        <end position="55"/>
    </location>
</feature>
<evidence type="ECO:0000256" key="5">
    <source>
        <dbReference type="ARBA" id="ARBA00022737"/>
    </source>
</evidence>
<name>M7AGP9_CHEMY</name>
<feature type="transmembrane region" description="Helical" evidence="13">
    <location>
        <begin position="654"/>
        <end position="673"/>
    </location>
</feature>